<proteinExistence type="predicted"/>
<sequence length="400" mass="45400">MTRKILIIKEEEYICTYFIEDGEIVEIHPGPQQETQGQQAVLGNIYIGKVQNIVANIGAAFVDIGGINCYYDVSQVSHAIFTKKAGKKPLCIGDELLVQVSREAVKTKAPTVSSNISLTGRYAVLTSGNTRIGVSAKLPRPLREDYKERLQDWKNEEYGVIVRTNAKDVPSETVLEELSKLRSRFQELKRISLSRTCFSCLYTAARPYLTDLKNVYTEGLSEILVEDRELYEEILEYSRREQPEFVEKLRLYEDPLLSLGNLYSTRSVLEGALRERVWLKHGGYLIIQPTEALTVVDVNSGKCVSKKSRPDAFLQMNLEAAREIAKQIRLRNLSGIIVVDFINMEKAEDMQLLLREFRKVLSLDPIQTTLVDVTALQLVEVTRKKLRKPLHECCGSNNLP</sequence>
<organism evidence="7 8">
    <name type="scientific">Schaedlerella arabinosiphila</name>
    <dbReference type="NCBI Taxonomy" id="2044587"/>
    <lineage>
        <taxon>Bacteria</taxon>
        <taxon>Bacillati</taxon>
        <taxon>Bacillota</taxon>
        <taxon>Clostridia</taxon>
        <taxon>Lachnospirales</taxon>
        <taxon>Lachnospiraceae</taxon>
        <taxon>Schaedlerella</taxon>
    </lineage>
</organism>
<gene>
    <name evidence="7" type="ORF">EBB54_09135</name>
</gene>
<dbReference type="Proteomes" id="UP000274920">
    <property type="component" value="Unassembled WGS sequence"/>
</dbReference>
<evidence type="ECO:0000313" key="7">
    <source>
        <dbReference type="EMBL" id="RRK31512.1"/>
    </source>
</evidence>
<dbReference type="InterPro" id="IPR012340">
    <property type="entry name" value="NA-bd_OB-fold"/>
</dbReference>
<dbReference type="GO" id="GO:0046872">
    <property type="term" value="F:metal ion binding"/>
    <property type="evidence" value="ECO:0007669"/>
    <property type="project" value="UniProtKB-KW"/>
</dbReference>
<dbReference type="RefSeq" id="WP_125127168.1">
    <property type="nucleotide sequence ID" value="NZ_RHJS01000002.1"/>
</dbReference>
<comment type="cofactor">
    <cofactor evidence="1">
        <name>Mg(2+)</name>
        <dbReference type="ChEBI" id="CHEBI:18420"/>
    </cofactor>
</comment>
<reference evidence="7" key="1">
    <citation type="submission" date="2018-10" db="EMBL/GenBank/DDBJ databases">
        <title>Schaedlerella arabinophila gen. nov. sp. nov., isolated from the mouse intestinal tract and comparative analysis with the genome of the closely related altered Schaedler flora strain ASF502.</title>
        <authorList>
            <person name="Miyake S."/>
            <person name="Soh M."/>
            <person name="Seedorf H."/>
        </authorList>
    </citation>
    <scope>NUCLEOTIDE SEQUENCE [LARGE SCALE GENOMIC DNA]</scope>
    <source>
        <strain evidence="7">DSM 106076</strain>
    </source>
</reference>
<dbReference type="GO" id="GO:0016787">
    <property type="term" value="F:hydrolase activity"/>
    <property type="evidence" value="ECO:0007669"/>
    <property type="project" value="UniProtKB-KW"/>
</dbReference>
<dbReference type="InterPro" id="IPR019307">
    <property type="entry name" value="RNA-bd_AU-1/RNase_E/G"/>
</dbReference>
<dbReference type="InterPro" id="IPR003029">
    <property type="entry name" value="S1_domain"/>
</dbReference>
<comment type="caution">
    <text evidence="7">The sequence shown here is derived from an EMBL/GenBank/DDBJ whole genome shotgun (WGS) entry which is preliminary data.</text>
</comment>
<evidence type="ECO:0000256" key="1">
    <source>
        <dbReference type="ARBA" id="ARBA00001946"/>
    </source>
</evidence>
<dbReference type="GO" id="GO:0005737">
    <property type="term" value="C:cytoplasm"/>
    <property type="evidence" value="ECO:0007669"/>
    <property type="project" value="TreeGrafter"/>
</dbReference>
<dbReference type="GO" id="GO:0003723">
    <property type="term" value="F:RNA binding"/>
    <property type="evidence" value="ECO:0007669"/>
    <property type="project" value="UniProtKB-KW"/>
</dbReference>
<keyword evidence="8" id="KW-1185">Reference proteome</keyword>
<dbReference type="PANTHER" id="PTHR30001">
    <property type="entry name" value="RIBONUCLEASE"/>
    <property type="match status" value="1"/>
</dbReference>
<dbReference type="PROSITE" id="PS50126">
    <property type="entry name" value="S1"/>
    <property type="match status" value="1"/>
</dbReference>
<keyword evidence="4" id="KW-0460">Magnesium</keyword>
<dbReference type="InterPro" id="IPR004659">
    <property type="entry name" value="RNase_E/G"/>
</dbReference>
<evidence type="ECO:0000256" key="4">
    <source>
        <dbReference type="ARBA" id="ARBA00022842"/>
    </source>
</evidence>
<dbReference type="SUPFAM" id="SSF50249">
    <property type="entry name" value="Nucleic acid-binding proteins"/>
    <property type="match status" value="1"/>
</dbReference>
<dbReference type="AlphaFoldDB" id="A0A426DFL9"/>
<keyword evidence="2" id="KW-0479">Metal-binding</keyword>
<feature type="domain" description="S1 motif" evidence="6">
    <location>
        <begin position="43"/>
        <end position="121"/>
    </location>
</feature>
<dbReference type="PANTHER" id="PTHR30001:SF0">
    <property type="entry name" value="RIBONUCLEASE G"/>
    <property type="match status" value="1"/>
</dbReference>
<evidence type="ECO:0000313" key="8">
    <source>
        <dbReference type="Proteomes" id="UP000274920"/>
    </source>
</evidence>
<accession>A0A426DFL9</accession>
<dbReference type="Gene3D" id="2.40.50.140">
    <property type="entry name" value="Nucleic acid-binding proteins"/>
    <property type="match status" value="1"/>
</dbReference>
<dbReference type="EMBL" id="RHJS01000002">
    <property type="protein sequence ID" value="RRK31512.1"/>
    <property type="molecule type" value="Genomic_DNA"/>
</dbReference>
<evidence type="ECO:0000256" key="3">
    <source>
        <dbReference type="ARBA" id="ARBA00022801"/>
    </source>
</evidence>
<dbReference type="GO" id="GO:0006364">
    <property type="term" value="P:rRNA processing"/>
    <property type="evidence" value="ECO:0007669"/>
    <property type="project" value="TreeGrafter"/>
</dbReference>
<dbReference type="CDD" id="cd04453">
    <property type="entry name" value="S1_RNase_E"/>
    <property type="match status" value="1"/>
</dbReference>
<evidence type="ECO:0000259" key="6">
    <source>
        <dbReference type="PROSITE" id="PS50126"/>
    </source>
</evidence>
<keyword evidence="3" id="KW-0378">Hydrolase</keyword>
<evidence type="ECO:0000256" key="2">
    <source>
        <dbReference type="ARBA" id="ARBA00022723"/>
    </source>
</evidence>
<name>A0A426DFL9_9FIRM</name>
<evidence type="ECO:0000256" key="5">
    <source>
        <dbReference type="ARBA" id="ARBA00022884"/>
    </source>
</evidence>
<dbReference type="GO" id="GO:0004540">
    <property type="term" value="F:RNA nuclease activity"/>
    <property type="evidence" value="ECO:0007669"/>
    <property type="project" value="InterPro"/>
</dbReference>
<protein>
    <submittedName>
        <fullName evidence="7">Ribonuclease E/G</fullName>
    </submittedName>
</protein>
<dbReference type="Pfam" id="PF10150">
    <property type="entry name" value="RNase_E_G"/>
    <property type="match status" value="1"/>
</dbReference>
<keyword evidence="5" id="KW-0694">RNA-binding</keyword>